<feature type="domain" description="DinB-like" evidence="1">
    <location>
        <begin position="50"/>
        <end position="163"/>
    </location>
</feature>
<organism evidence="2 3">
    <name type="scientific">Flavivirga jejuensis</name>
    <dbReference type="NCBI Taxonomy" id="870487"/>
    <lineage>
        <taxon>Bacteria</taxon>
        <taxon>Pseudomonadati</taxon>
        <taxon>Bacteroidota</taxon>
        <taxon>Flavobacteriia</taxon>
        <taxon>Flavobacteriales</taxon>
        <taxon>Flavobacteriaceae</taxon>
        <taxon>Flavivirga</taxon>
    </lineage>
</organism>
<gene>
    <name evidence="2" type="ORF">Q4Q40_09835</name>
</gene>
<evidence type="ECO:0000313" key="2">
    <source>
        <dbReference type="EMBL" id="MDO5974484.1"/>
    </source>
</evidence>
<dbReference type="RefSeq" id="WP_303301622.1">
    <property type="nucleotide sequence ID" value="NZ_BAABDA010000050.1"/>
</dbReference>
<dbReference type="EMBL" id="JAUOEL010000003">
    <property type="protein sequence ID" value="MDO5974484.1"/>
    <property type="molecule type" value="Genomic_DNA"/>
</dbReference>
<sequence length="172" mass="20032">MKTSDLKFSPNYFDRYIALVDANTDLIDGLKNSETIFESFTEKLIQHQTYRYESNKWTPKEMLQHIIDTERIFAYRALCISRLEPNTLQGFDENVYAKNAKANNRSIDSLLKEFRLVRQSTTILFESFDKSTLHETGICSEIKISVLAIGFTIIGHAKHHLNILNERYFTRG</sequence>
<dbReference type="InterPro" id="IPR024775">
    <property type="entry name" value="DinB-like"/>
</dbReference>
<accession>A0ABT8WNC4</accession>
<proteinExistence type="predicted"/>
<evidence type="ECO:0000259" key="1">
    <source>
        <dbReference type="Pfam" id="PF12867"/>
    </source>
</evidence>
<comment type="caution">
    <text evidence="2">The sequence shown here is derived from an EMBL/GenBank/DDBJ whole genome shotgun (WGS) entry which is preliminary data.</text>
</comment>
<protein>
    <submittedName>
        <fullName evidence="2">DinB family protein</fullName>
    </submittedName>
</protein>
<reference evidence="2" key="1">
    <citation type="submission" date="2023-07" db="EMBL/GenBank/DDBJ databases">
        <title>Two novel species in the genus Flavivirga.</title>
        <authorList>
            <person name="Kwon K."/>
        </authorList>
    </citation>
    <scope>NUCLEOTIDE SEQUENCE</scope>
    <source>
        <strain evidence="2">KACC 14158</strain>
    </source>
</reference>
<dbReference type="Proteomes" id="UP001176806">
    <property type="component" value="Unassembled WGS sequence"/>
</dbReference>
<dbReference type="Gene3D" id="1.20.120.450">
    <property type="entry name" value="dinb family like domain"/>
    <property type="match status" value="1"/>
</dbReference>
<evidence type="ECO:0000313" key="3">
    <source>
        <dbReference type="Proteomes" id="UP001176806"/>
    </source>
</evidence>
<keyword evidence="3" id="KW-1185">Reference proteome</keyword>
<name>A0ABT8WNC4_9FLAO</name>
<dbReference type="Pfam" id="PF12867">
    <property type="entry name" value="DinB_2"/>
    <property type="match status" value="1"/>
</dbReference>
<dbReference type="SUPFAM" id="SSF109854">
    <property type="entry name" value="DinB/YfiT-like putative metalloenzymes"/>
    <property type="match status" value="1"/>
</dbReference>
<dbReference type="InterPro" id="IPR034660">
    <property type="entry name" value="DinB/YfiT-like"/>
</dbReference>